<accession>A0A6M3LF26</accession>
<protein>
    <submittedName>
        <fullName evidence="2">Uncharacterized protein</fullName>
    </submittedName>
</protein>
<name>A0A6M3LF26_9ZZZZ</name>
<organism evidence="2">
    <name type="scientific">viral metagenome</name>
    <dbReference type="NCBI Taxonomy" id="1070528"/>
    <lineage>
        <taxon>unclassified sequences</taxon>
        <taxon>metagenomes</taxon>
        <taxon>organismal metagenomes</taxon>
    </lineage>
</organism>
<dbReference type="AlphaFoldDB" id="A0A6M3LF26"/>
<dbReference type="EMBL" id="MT143112">
    <property type="protein sequence ID" value="QJA92979.1"/>
    <property type="molecule type" value="Genomic_DNA"/>
</dbReference>
<keyword evidence="1" id="KW-1133">Transmembrane helix</keyword>
<sequence length="93" mass="10416">MNNEDVVIKDTKMTKILLSSLLAICIGLCGVAYRSLDLRVTTLETQHSDDMRQHMEIAAALATLTANQIVVMQTLKENGVKLDRIQVQVYKIK</sequence>
<reference evidence="2" key="1">
    <citation type="submission" date="2020-03" db="EMBL/GenBank/DDBJ databases">
        <title>The deep terrestrial virosphere.</title>
        <authorList>
            <person name="Holmfeldt K."/>
            <person name="Nilsson E."/>
            <person name="Simone D."/>
            <person name="Lopez-Fernandez M."/>
            <person name="Wu X."/>
            <person name="de Brujin I."/>
            <person name="Lundin D."/>
            <person name="Andersson A."/>
            <person name="Bertilsson S."/>
            <person name="Dopson M."/>
        </authorList>
    </citation>
    <scope>NUCLEOTIDE SEQUENCE</scope>
    <source>
        <strain evidence="2">MM415B04396</strain>
    </source>
</reference>
<proteinExistence type="predicted"/>
<feature type="transmembrane region" description="Helical" evidence="1">
    <location>
        <begin position="16"/>
        <end position="36"/>
    </location>
</feature>
<gene>
    <name evidence="2" type="ORF">MM415B04396_0005</name>
</gene>
<keyword evidence="1" id="KW-0812">Transmembrane</keyword>
<evidence type="ECO:0000256" key="1">
    <source>
        <dbReference type="SAM" id="Phobius"/>
    </source>
</evidence>
<evidence type="ECO:0000313" key="2">
    <source>
        <dbReference type="EMBL" id="QJA92979.1"/>
    </source>
</evidence>
<keyword evidence="1" id="KW-0472">Membrane</keyword>